<dbReference type="InterPro" id="IPR001870">
    <property type="entry name" value="B30.2/SPRY"/>
</dbReference>
<accession>A0A9N8WU00</accession>
<dbReference type="InterPro" id="IPR013320">
    <property type="entry name" value="ConA-like_dom_sf"/>
</dbReference>
<dbReference type="InterPro" id="IPR052407">
    <property type="entry name" value="BTB_POZ_domain_cont_9"/>
</dbReference>
<dbReference type="Gene3D" id="3.30.710.10">
    <property type="entry name" value="Potassium Channel Kv1.1, Chain A"/>
    <property type="match status" value="1"/>
</dbReference>
<dbReference type="SUPFAM" id="SSF49899">
    <property type="entry name" value="Concanavalin A-like lectins/glucanases"/>
    <property type="match status" value="1"/>
</dbReference>
<dbReference type="SMART" id="SM00225">
    <property type="entry name" value="BTB"/>
    <property type="match status" value="1"/>
</dbReference>
<protein>
    <submittedName>
        <fullName evidence="3">4880_t:CDS:1</fullName>
    </submittedName>
</protein>
<feature type="domain" description="BTB" evidence="1">
    <location>
        <begin position="21"/>
        <end position="89"/>
    </location>
</feature>
<organism evidence="3 4">
    <name type="scientific">Ambispora gerdemannii</name>
    <dbReference type="NCBI Taxonomy" id="144530"/>
    <lineage>
        <taxon>Eukaryota</taxon>
        <taxon>Fungi</taxon>
        <taxon>Fungi incertae sedis</taxon>
        <taxon>Mucoromycota</taxon>
        <taxon>Glomeromycotina</taxon>
        <taxon>Glomeromycetes</taxon>
        <taxon>Archaeosporales</taxon>
        <taxon>Ambisporaceae</taxon>
        <taxon>Ambispora</taxon>
    </lineage>
</organism>
<dbReference type="InterPro" id="IPR011333">
    <property type="entry name" value="SKP1/BTB/POZ_sf"/>
</dbReference>
<reference evidence="3" key="1">
    <citation type="submission" date="2021-06" db="EMBL/GenBank/DDBJ databases">
        <authorList>
            <person name="Kallberg Y."/>
            <person name="Tangrot J."/>
            <person name="Rosling A."/>
        </authorList>
    </citation>
    <scope>NUCLEOTIDE SEQUENCE</scope>
    <source>
        <strain evidence="3">MT106</strain>
    </source>
</reference>
<dbReference type="Proteomes" id="UP000789831">
    <property type="component" value="Unassembled WGS sequence"/>
</dbReference>
<dbReference type="SUPFAM" id="SSF54695">
    <property type="entry name" value="POZ domain"/>
    <property type="match status" value="1"/>
</dbReference>
<sequence length="469" mass="53899">MNRGISFVDDMKSIINDPNYSDLKLICSDGSVLYGSRIHLAARSECFDRLLYNGMRESGQYEIKFPEVSSAGMKVVLEFLYIGSIDANNLTTQNAIDAFQAANYFLLTEMEYEIMKLIQNYLARTQNKEKALELFSLVIEKINVTEKNGLFRLLVKYILRGSISSLPVPKITLNMLKILLTQKFIKVSNNEYEIFRYIVIWGTYKISPKISAFYERILTVPSDSYRTSPVGQQYKDPSSFIHLPKPAAVIKEVAELLTFIDLKRIPIEFLANFVHPLGIFEPSRISEAYQFHAIINAERRVFNYYQIIYYQWEPSICKSRLLLTENNTVVEATVYSAPLNDQGVRAQNIISGKGIYQWHVVIERRPQAEVLVGVCGVNVENYSTIMKYHKDVWLYSIYGYLYHDNESELAPLWFTEGDTVTVHLNMYANVCSFLVNGINISVVFQNLPDRLYPVVVLNPGARIRIQSHK</sequence>
<dbReference type="Pfam" id="PF00622">
    <property type="entry name" value="SPRY"/>
    <property type="match status" value="1"/>
</dbReference>
<dbReference type="Pfam" id="PF00651">
    <property type="entry name" value="BTB"/>
    <property type="match status" value="1"/>
</dbReference>
<dbReference type="PANTHER" id="PTHR46306">
    <property type="entry name" value="BTB/POZ DOMAIN-CONTAINING PROTEIN 9"/>
    <property type="match status" value="1"/>
</dbReference>
<dbReference type="CDD" id="cd18186">
    <property type="entry name" value="BTB_POZ_ZBTB_KLHL-like"/>
    <property type="match status" value="1"/>
</dbReference>
<dbReference type="OrthoDB" id="2329056at2759"/>
<comment type="caution">
    <text evidence="3">The sequence shown here is derived from an EMBL/GenBank/DDBJ whole genome shotgun (WGS) entry which is preliminary data.</text>
</comment>
<dbReference type="AlphaFoldDB" id="A0A9N8WU00"/>
<evidence type="ECO:0000313" key="4">
    <source>
        <dbReference type="Proteomes" id="UP000789831"/>
    </source>
</evidence>
<dbReference type="InterPro" id="IPR000210">
    <property type="entry name" value="BTB/POZ_dom"/>
</dbReference>
<evidence type="ECO:0000259" key="1">
    <source>
        <dbReference type="PROSITE" id="PS50097"/>
    </source>
</evidence>
<dbReference type="InterPro" id="IPR043136">
    <property type="entry name" value="B30.2/SPRY_sf"/>
</dbReference>
<dbReference type="PROSITE" id="PS50188">
    <property type="entry name" value="B302_SPRY"/>
    <property type="match status" value="1"/>
</dbReference>
<evidence type="ECO:0000259" key="2">
    <source>
        <dbReference type="PROSITE" id="PS50188"/>
    </source>
</evidence>
<dbReference type="PANTHER" id="PTHR46306:SF1">
    <property type="entry name" value="BTB_POZ DOMAIN-CONTAINING PROTEIN 9"/>
    <property type="match status" value="1"/>
</dbReference>
<name>A0A9N8WU00_9GLOM</name>
<dbReference type="PROSITE" id="PS50097">
    <property type="entry name" value="BTB"/>
    <property type="match status" value="1"/>
</dbReference>
<keyword evidence="4" id="KW-1185">Reference proteome</keyword>
<evidence type="ECO:0000313" key="3">
    <source>
        <dbReference type="EMBL" id="CAG8495175.1"/>
    </source>
</evidence>
<dbReference type="GO" id="GO:0005737">
    <property type="term" value="C:cytoplasm"/>
    <property type="evidence" value="ECO:0007669"/>
    <property type="project" value="TreeGrafter"/>
</dbReference>
<gene>
    <name evidence="3" type="ORF">AGERDE_LOCUS3959</name>
</gene>
<dbReference type="Gene3D" id="2.60.120.920">
    <property type="match status" value="1"/>
</dbReference>
<dbReference type="EMBL" id="CAJVPL010000423">
    <property type="protein sequence ID" value="CAG8495175.1"/>
    <property type="molecule type" value="Genomic_DNA"/>
</dbReference>
<feature type="domain" description="B30.2/SPRY" evidence="2">
    <location>
        <begin position="289"/>
        <end position="469"/>
    </location>
</feature>
<dbReference type="InterPro" id="IPR003877">
    <property type="entry name" value="SPRY_dom"/>
</dbReference>
<dbReference type="SMART" id="SM00449">
    <property type="entry name" value="SPRY"/>
    <property type="match status" value="1"/>
</dbReference>
<proteinExistence type="predicted"/>